<dbReference type="GO" id="GO:0003677">
    <property type="term" value="F:DNA binding"/>
    <property type="evidence" value="ECO:0007669"/>
    <property type="project" value="UniProtKB-UniRule"/>
</dbReference>
<keyword evidence="2 4" id="KW-0238">DNA-binding</keyword>
<evidence type="ECO:0000256" key="3">
    <source>
        <dbReference type="ARBA" id="ARBA00023163"/>
    </source>
</evidence>
<accession>B8HSG4</accession>
<dbReference type="PANTHER" id="PTHR47506:SF1">
    <property type="entry name" value="HTH-TYPE TRANSCRIPTIONAL REGULATOR YJDC"/>
    <property type="match status" value="1"/>
</dbReference>
<evidence type="ECO:0000313" key="6">
    <source>
        <dbReference type="EMBL" id="ACL44270.1"/>
    </source>
</evidence>
<dbReference type="PROSITE" id="PS50977">
    <property type="entry name" value="HTH_TETR_2"/>
    <property type="match status" value="1"/>
</dbReference>
<dbReference type="PANTHER" id="PTHR47506">
    <property type="entry name" value="TRANSCRIPTIONAL REGULATORY PROTEIN"/>
    <property type="match status" value="1"/>
</dbReference>
<feature type="domain" description="HTH tetR-type" evidence="5">
    <location>
        <begin position="4"/>
        <end position="64"/>
    </location>
</feature>
<dbReference type="STRING" id="395961.Cyan7425_1903"/>
<protein>
    <submittedName>
        <fullName evidence="6">Transcriptional regulator, TetR family</fullName>
    </submittedName>
</protein>
<evidence type="ECO:0000256" key="4">
    <source>
        <dbReference type="PROSITE-ProRule" id="PRU00335"/>
    </source>
</evidence>
<dbReference type="Pfam" id="PF00440">
    <property type="entry name" value="TetR_N"/>
    <property type="match status" value="1"/>
</dbReference>
<proteinExistence type="predicted"/>
<evidence type="ECO:0000256" key="2">
    <source>
        <dbReference type="ARBA" id="ARBA00023125"/>
    </source>
</evidence>
<dbReference type="eggNOG" id="COG1309">
    <property type="taxonomic scope" value="Bacteria"/>
</dbReference>
<sequence length="192" mass="21366">MEQTDTKTLILDVAQDLIQRLGVNGMSYQDISERVGIRKASVHTHFPKKEDLLAALLDRYNDRFLRIFDGILASSDSAEVKLRRYCGLFEATLSSGDQDKACLCAMLGAELKTLNDPSAERVRRFYQNNEERLAVLLNAGRQEGSFNFPGEVPAMAALIFGLLEGGMMVARVQGGAMQFHQVIEQLLRLVKG</sequence>
<evidence type="ECO:0000259" key="5">
    <source>
        <dbReference type="PROSITE" id="PS50977"/>
    </source>
</evidence>
<dbReference type="EMBL" id="CP001344">
    <property type="protein sequence ID" value="ACL44270.1"/>
    <property type="molecule type" value="Genomic_DNA"/>
</dbReference>
<dbReference type="SUPFAM" id="SSF46689">
    <property type="entry name" value="Homeodomain-like"/>
    <property type="match status" value="1"/>
</dbReference>
<dbReference type="AlphaFoldDB" id="B8HSG4"/>
<dbReference type="InterPro" id="IPR011075">
    <property type="entry name" value="TetR_C"/>
</dbReference>
<dbReference type="KEGG" id="cyn:Cyan7425_1903"/>
<keyword evidence="3" id="KW-0804">Transcription</keyword>
<dbReference type="InterPro" id="IPR009057">
    <property type="entry name" value="Homeodomain-like_sf"/>
</dbReference>
<dbReference type="Pfam" id="PF16925">
    <property type="entry name" value="TetR_C_13"/>
    <property type="match status" value="1"/>
</dbReference>
<dbReference type="InterPro" id="IPR001647">
    <property type="entry name" value="HTH_TetR"/>
</dbReference>
<reference evidence="6" key="1">
    <citation type="submission" date="2009-01" db="EMBL/GenBank/DDBJ databases">
        <title>Complete sequence of chromosome Cyanothece sp. PCC 7425.</title>
        <authorList>
            <consortium name="US DOE Joint Genome Institute"/>
            <person name="Lucas S."/>
            <person name="Copeland A."/>
            <person name="Lapidus A."/>
            <person name="Glavina del Rio T."/>
            <person name="Dalin E."/>
            <person name="Tice H."/>
            <person name="Bruce D."/>
            <person name="Goodwin L."/>
            <person name="Pitluck S."/>
            <person name="Sims D."/>
            <person name="Meineke L."/>
            <person name="Brettin T."/>
            <person name="Detter J.C."/>
            <person name="Han C."/>
            <person name="Larimer F."/>
            <person name="Land M."/>
            <person name="Hauser L."/>
            <person name="Kyrpides N."/>
            <person name="Ovchinnikova G."/>
            <person name="Liberton M."/>
            <person name="Stoeckel J."/>
            <person name="Banerjee A."/>
            <person name="Singh A."/>
            <person name="Page L."/>
            <person name="Sato H."/>
            <person name="Zhao L."/>
            <person name="Sherman L."/>
            <person name="Pakrasi H."/>
            <person name="Richardson P."/>
        </authorList>
    </citation>
    <scope>NUCLEOTIDE SEQUENCE</scope>
    <source>
        <strain evidence="6">PCC 7425</strain>
    </source>
</reference>
<name>B8HSG4_CYAP4</name>
<dbReference type="OrthoDB" id="9800152at2"/>
<dbReference type="SUPFAM" id="SSF48498">
    <property type="entry name" value="Tetracyclin repressor-like, C-terminal domain"/>
    <property type="match status" value="1"/>
</dbReference>
<organism evidence="6">
    <name type="scientific">Cyanothece sp. (strain PCC 7425 / ATCC 29141)</name>
    <dbReference type="NCBI Taxonomy" id="395961"/>
    <lineage>
        <taxon>Bacteria</taxon>
        <taxon>Bacillati</taxon>
        <taxon>Cyanobacteriota</taxon>
        <taxon>Cyanophyceae</taxon>
        <taxon>Gomontiellales</taxon>
        <taxon>Cyanothecaceae</taxon>
        <taxon>Cyanothece</taxon>
    </lineage>
</organism>
<feature type="DNA-binding region" description="H-T-H motif" evidence="4">
    <location>
        <begin position="27"/>
        <end position="46"/>
    </location>
</feature>
<gene>
    <name evidence="6" type="ordered locus">Cyan7425_1903</name>
</gene>
<dbReference type="InterPro" id="IPR036271">
    <property type="entry name" value="Tet_transcr_reg_TetR-rel_C_sf"/>
</dbReference>
<keyword evidence="1" id="KW-0805">Transcription regulation</keyword>
<dbReference type="Gene3D" id="1.10.357.10">
    <property type="entry name" value="Tetracycline Repressor, domain 2"/>
    <property type="match status" value="1"/>
</dbReference>
<evidence type="ECO:0000256" key="1">
    <source>
        <dbReference type="ARBA" id="ARBA00023015"/>
    </source>
</evidence>
<dbReference type="PRINTS" id="PR00455">
    <property type="entry name" value="HTHTETR"/>
</dbReference>
<dbReference type="HOGENOM" id="CLU_069356_28_4_3"/>